<dbReference type="Ensembl" id="ENSCVAT00000009276.1">
    <property type="protein sequence ID" value="ENSCVAP00000022445.1"/>
    <property type="gene ID" value="ENSCVAG00000005136.1"/>
</dbReference>
<dbReference type="InterPro" id="IPR001304">
    <property type="entry name" value="C-type_lectin-like"/>
</dbReference>
<evidence type="ECO:0000256" key="1">
    <source>
        <dbReference type="ARBA" id="ARBA00022734"/>
    </source>
</evidence>
<dbReference type="SUPFAM" id="SSF56436">
    <property type="entry name" value="C-type lectin-like"/>
    <property type="match status" value="1"/>
</dbReference>
<dbReference type="InterPro" id="IPR016187">
    <property type="entry name" value="CTDL_fold"/>
</dbReference>
<dbReference type="SMART" id="SM00034">
    <property type="entry name" value="CLECT"/>
    <property type="match status" value="1"/>
</dbReference>
<dbReference type="GeneTree" id="ENSGT01030000234575"/>
<dbReference type="GeneID" id="107086116"/>
<evidence type="ECO:0000313" key="6">
    <source>
        <dbReference type="Proteomes" id="UP000265020"/>
    </source>
</evidence>
<evidence type="ECO:0000256" key="3">
    <source>
        <dbReference type="SAM" id="Phobius"/>
    </source>
</evidence>
<reference evidence="5" key="2">
    <citation type="submission" date="2025-09" db="UniProtKB">
        <authorList>
            <consortium name="Ensembl"/>
        </authorList>
    </citation>
    <scope>IDENTIFICATION</scope>
</reference>
<dbReference type="InterPro" id="IPR016186">
    <property type="entry name" value="C-type_lectin-like/link_sf"/>
</dbReference>
<dbReference type="InterPro" id="IPR050111">
    <property type="entry name" value="C-type_lectin/snaclec_domain"/>
</dbReference>
<feature type="transmembrane region" description="Helical" evidence="3">
    <location>
        <begin position="52"/>
        <end position="73"/>
    </location>
</feature>
<dbReference type="RefSeq" id="XP_015232353.1">
    <property type="nucleotide sequence ID" value="XM_015376867.1"/>
</dbReference>
<evidence type="ECO:0000256" key="2">
    <source>
        <dbReference type="SAM" id="MobiDB-lite"/>
    </source>
</evidence>
<feature type="region of interest" description="Disordered" evidence="2">
    <location>
        <begin position="107"/>
        <end position="141"/>
    </location>
</feature>
<evidence type="ECO:0000313" key="5">
    <source>
        <dbReference type="Ensembl" id="ENSCVAP00000022445.1"/>
    </source>
</evidence>
<dbReference type="OMA" id="RTTRDWP"/>
<keyword evidence="1" id="KW-0430">Lectin</keyword>
<dbReference type="OrthoDB" id="9906043at2759"/>
<evidence type="ECO:0000259" key="4">
    <source>
        <dbReference type="PROSITE" id="PS50041"/>
    </source>
</evidence>
<organism evidence="5 6">
    <name type="scientific">Cyprinodon variegatus</name>
    <name type="common">Sheepshead minnow</name>
    <dbReference type="NCBI Taxonomy" id="28743"/>
    <lineage>
        <taxon>Eukaryota</taxon>
        <taxon>Metazoa</taxon>
        <taxon>Chordata</taxon>
        <taxon>Craniata</taxon>
        <taxon>Vertebrata</taxon>
        <taxon>Euteleostomi</taxon>
        <taxon>Actinopterygii</taxon>
        <taxon>Neopterygii</taxon>
        <taxon>Teleostei</taxon>
        <taxon>Neoteleostei</taxon>
        <taxon>Acanthomorphata</taxon>
        <taxon>Ovalentaria</taxon>
        <taxon>Atherinomorphae</taxon>
        <taxon>Cyprinodontiformes</taxon>
        <taxon>Cyprinodontidae</taxon>
        <taxon>Cyprinodon</taxon>
    </lineage>
</organism>
<dbReference type="Proteomes" id="UP000265020">
    <property type="component" value="Unassembled WGS sequence"/>
</dbReference>
<dbReference type="CDD" id="cd03590">
    <property type="entry name" value="CLECT_DC-SIGN_like"/>
    <property type="match status" value="1"/>
</dbReference>
<keyword evidence="6" id="KW-1185">Reference proteome</keyword>
<accession>A0A3Q2GC08</accession>
<feature type="compositionally biased region" description="Basic and acidic residues" evidence="2">
    <location>
        <begin position="111"/>
        <end position="141"/>
    </location>
</feature>
<keyword evidence="3" id="KW-1133">Transmembrane helix</keyword>
<dbReference type="PANTHER" id="PTHR22803">
    <property type="entry name" value="MANNOSE, PHOSPHOLIPASE, LECTIN RECEPTOR RELATED"/>
    <property type="match status" value="1"/>
</dbReference>
<reference evidence="5" key="1">
    <citation type="submission" date="2025-08" db="UniProtKB">
        <authorList>
            <consortium name="Ensembl"/>
        </authorList>
    </citation>
    <scope>IDENTIFICATION</scope>
</reference>
<feature type="domain" description="C-type lectin" evidence="4">
    <location>
        <begin position="180"/>
        <end position="303"/>
    </location>
</feature>
<protein>
    <submittedName>
        <fullName evidence="5">C-type lectin domain family 4 member A-like</fullName>
    </submittedName>
</protein>
<dbReference type="GO" id="GO:0030246">
    <property type="term" value="F:carbohydrate binding"/>
    <property type="evidence" value="ECO:0007669"/>
    <property type="project" value="UniProtKB-KW"/>
</dbReference>
<keyword evidence="3" id="KW-0472">Membrane</keyword>
<dbReference type="KEGG" id="cvg:107086116"/>
<dbReference type="Pfam" id="PF00059">
    <property type="entry name" value="Lectin_C"/>
    <property type="match status" value="1"/>
</dbReference>
<dbReference type="Gene3D" id="3.10.100.10">
    <property type="entry name" value="Mannose-Binding Protein A, subunit A"/>
    <property type="match status" value="1"/>
</dbReference>
<name>A0A3Q2GC08_CYPVA</name>
<dbReference type="InterPro" id="IPR033989">
    <property type="entry name" value="CD209-like_CTLD"/>
</dbReference>
<dbReference type="PROSITE" id="PS50041">
    <property type="entry name" value="C_TYPE_LECTIN_2"/>
    <property type="match status" value="1"/>
</dbReference>
<sequence length="311" mass="35326">MATTGSSSTDRIYSKLIDEGSYDQSNHRTDVQHINYPVSPVRNPWLSGPGPYRFATICLAALSAILLISIIAVTARNKNKSASGVEATAEMQRQNANISAVMQKLQSENKQQQKERDELQKERDALQKERDALQKERDALQKEKDELQAKLDSILTTKAITPTPRSTAVPIVCPTNWHLFENSCYLITAQNRQSWSGSNRYCQTQGAHLAIILTAEEQTFLWNLLPRGHWNSFWFGITDGETEDEWKWVDGTPVEGGFWEENEPNNHINEDCGYIVKTQVLERVATKSWYDAPCNMPLPFICEKEMRSTSQ</sequence>
<proteinExistence type="predicted"/>
<keyword evidence="3" id="KW-0812">Transmembrane</keyword>
<dbReference type="Gene3D" id="1.20.5.400">
    <property type="match status" value="1"/>
</dbReference>
<dbReference type="AlphaFoldDB" id="A0A3Q2GC08"/>